<feature type="repeat" description="ANK" evidence="3">
    <location>
        <begin position="74"/>
        <end position="106"/>
    </location>
</feature>
<dbReference type="SUPFAM" id="SSF48403">
    <property type="entry name" value="Ankyrin repeat"/>
    <property type="match status" value="1"/>
</dbReference>
<evidence type="ECO:0000313" key="4">
    <source>
        <dbReference type="Ensembl" id="ENSSLDP00000001545.1"/>
    </source>
</evidence>
<accession>A0A3B4WCM3</accession>
<dbReference type="PANTHER" id="PTHR24171:SF9">
    <property type="entry name" value="ANKYRIN REPEAT DOMAIN-CONTAINING PROTEIN 39"/>
    <property type="match status" value="1"/>
</dbReference>
<keyword evidence="2 3" id="KW-0040">ANK repeat</keyword>
<organism evidence="4 5">
    <name type="scientific">Seriola lalandi dorsalis</name>
    <dbReference type="NCBI Taxonomy" id="1841481"/>
    <lineage>
        <taxon>Eukaryota</taxon>
        <taxon>Metazoa</taxon>
        <taxon>Chordata</taxon>
        <taxon>Craniata</taxon>
        <taxon>Vertebrata</taxon>
        <taxon>Euteleostomi</taxon>
        <taxon>Actinopterygii</taxon>
        <taxon>Neopterygii</taxon>
        <taxon>Teleostei</taxon>
        <taxon>Neoteleostei</taxon>
        <taxon>Acanthomorphata</taxon>
        <taxon>Carangaria</taxon>
        <taxon>Carangiformes</taxon>
        <taxon>Carangidae</taxon>
        <taxon>Seriola</taxon>
    </lineage>
</organism>
<dbReference type="STRING" id="1841481.ENSSLDP00000001545"/>
<dbReference type="SMART" id="SM00248">
    <property type="entry name" value="ANK"/>
    <property type="match status" value="2"/>
</dbReference>
<name>A0A3B4WCM3_SERLL</name>
<dbReference type="InterPro" id="IPR002110">
    <property type="entry name" value="Ankyrin_rpt"/>
</dbReference>
<keyword evidence="5" id="KW-1185">Reference proteome</keyword>
<proteinExistence type="predicted"/>
<evidence type="ECO:0000313" key="5">
    <source>
        <dbReference type="Proteomes" id="UP000261360"/>
    </source>
</evidence>
<reference evidence="4" key="2">
    <citation type="submission" date="2025-09" db="UniProtKB">
        <authorList>
            <consortium name="Ensembl"/>
        </authorList>
    </citation>
    <scope>IDENTIFICATION</scope>
</reference>
<reference evidence="4" key="1">
    <citation type="submission" date="2025-08" db="UniProtKB">
        <authorList>
            <consortium name="Ensembl"/>
        </authorList>
    </citation>
    <scope>IDENTIFICATION</scope>
</reference>
<keyword evidence="1" id="KW-0677">Repeat</keyword>
<dbReference type="InterPro" id="IPR036770">
    <property type="entry name" value="Ankyrin_rpt-contain_sf"/>
</dbReference>
<protein>
    <submittedName>
        <fullName evidence="4">Uncharacterized protein</fullName>
    </submittedName>
</protein>
<dbReference type="PANTHER" id="PTHR24171">
    <property type="entry name" value="ANKYRIN REPEAT DOMAIN-CONTAINING PROTEIN 39-RELATED"/>
    <property type="match status" value="1"/>
</dbReference>
<evidence type="ECO:0000256" key="3">
    <source>
        <dbReference type="PROSITE-ProRule" id="PRU00023"/>
    </source>
</evidence>
<dbReference type="Proteomes" id="UP000261360">
    <property type="component" value="Unplaced"/>
</dbReference>
<dbReference type="Gene3D" id="1.25.40.20">
    <property type="entry name" value="Ankyrin repeat-containing domain"/>
    <property type="match status" value="1"/>
</dbReference>
<sequence length="118" mass="12248">MCVRGRAENEAAAENIAACAKALIGAGADVNTPDKYGDTPLILAVMDGAGVPKTATVKVLIDAGADVMQVCENFKMTPLHWAAVGAHKPIAELLVAAGCRKNKIDRARNTPLETANPP</sequence>
<dbReference type="Pfam" id="PF12796">
    <property type="entry name" value="Ank_2"/>
    <property type="match status" value="1"/>
</dbReference>
<evidence type="ECO:0000256" key="1">
    <source>
        <dbReference type="ARBA" id="ARBA00022737"/>
    </source>
</evidence>
<evidence type="ECO:0000256" key="2">
    <source>
        <dbReference type="ARBA" id="ARBA00023043"/>
    </source>
</evidence>
<feature type="repeat" description="ANK" evidence="3">
    <location>
        <begin position="36"/>
        <end position="67"/>
    </location>
</feature>
<dbReference type="AlphaFoldDB" id="A0A3B4WCM3"/>
<dbReference type="PROSITE" id="PS50088">
    <property type="entry name" value="ANK_REPEAT"/>
    <property type="match status" value="2"/>
</dbReference>
<dbReference type="Ensembl" id="ENSSLDT00000001628.1">
    <property type="protein sequence ID" value="ENSSLDP00000001545.1"/>
    <property type="gene ID" value="ENSSLDG00000001292.1"/>
</dbReference>